<keyword evidence="1" id="KW-0723">Serine/threonine-protein kinase</keyword>
<dbReference type="PANTHER" id="PTHR35526">
    <property type="entry name" value="ANTI-SIGMA-F FACTOR RSBW-RELATED"/>
    <property type="match status" value="1"/>
</dbReference>
<dbReference type="PANTHER" id="PTHR35526:SF3">
    <property type="entry name" value="ANTI-SIGMA-F FACTOR RSBW"/>
    <property type="match status" value="1"/>
</dbReference>
<organism evidence="3 4">
    <name type="scientific">Streptomyces mangrovisoli</name>
    <dbReference type="NCBI Taxonomy" id="1428628"/>
    <lineage>
        <taxon>Bacteria</taxon>
        <taxon>Bacillati</taxon>
        <taxon>Actinomycetota</taxon>
        <taxon>Actinomycetes</taxon>
        <taxon>Kitasatosporales</taxon>
        <taxon>Streptomycetaceae</taxon>
        <taxon>Streptomyces</taxon>
    </lineage>
</organism>
<gene>
    <name evidence="3" type="ORF">WN71_020190</name>
</gene>
<dbReference type="Proteomes" id="UP000034196">
    <property type="component" value="Unassembled WGS sequence"/>
</dbReference>
<dbReference type="Pfam" id="PF13581">
    <property type="entry name" value="HATPase_c_2"/>
    <property type="match status" value="1"/>
</dbReference>
<name>A0A1J4NUH7_9ACTN</name>
<accession>A0A1J4NUH7</accession>
<feature type="domain" description="Histidine kinase/HSP90-like ATPase" evidence="2">
    <location>
        <begin position="35"/>
        <end position="139"/>
    </location>
</feature>
<dbReference type="OrthoDB" id="4304137at2"/>
<evidence type="ECO:0000313" key="4">
    <source>
        <dbReference type="Proteomes" id="UP000034196"/>
    </source>
</evidence>
<dbReference type="CDD" id="cd16936">
    <property type="entry name" value="HATPase_RsbW-like"/>
    <property type="match status" value="1"/>
</dbReference>
<dbReference type="Gene3D" id="3.30.565.10">
    <property type="entry name" value="Histidine kinase-like ATPase, C-terminal domain"/>
    <property type="match status" value="1"/>
</dbReference>
<evidence type="ECO:0000313" key="3">
    <source>
        <dbReference type="EMBL" id="OIJ65995.1"/>
    </source>
</evidence>
<keyword evidence="3" id="KW-0067">ATP-binding</keyword>
<dbReference type="InterPro" id="IPR050267">
    <property type="entry name" value="Anti-sigma-factor_SerPK"/>
</dbReference>
<proteinExistence type="predicted"/>
<dbReference type="InterPro" id="IPR036890">
    <property type="entry name" value="HATPase_C_sf"/>
</dbReference>
<dbReference type="SUPFAM" id="SSF55874">
    <property type="entry name" value="ATPase domain of HSP90 chaperone/DNA topoisomerase II/histidine kinase"/>
    <property type="match status" value="1"/>
</dbReference>
<dbReference type="InterPro" id="IPR003594">
    <property type="entry name" value="HATPase_dom"/>
</dbReference>
<dbReference type="GO" id="GO:0005524">
    <property type="term" value="F:ATP binding"/>
    <property type="evidence" value="ECO:0007669"/>
    <property type="project" value="UniProtKB-KW"/>
</dbReference>
<comment type="caution">
    <text evidence="3">The sequence shown here is derived from an EMBL/GenBank/DDBJ whole genome shotgun (WGS) entry which is preliminary data.</text>
</comment>
<evidence type="ECO:0000256" key="1">
    <source>
        <dbReference type="ARBA" id="ARBA00022527"/>
    </source>
</evidence>
<sequence length="150" mass="15955">MADGDGCPEPDGCLLRAGHALTGNDGCIADARHRVTAFLEQAVTAHRLTVSDRVRDLTRLVVSELVTNARKYAPGPILMELAIDADHVEVTVWDSDPTVPTPRGADPGRIGQHGLEIVQAVTESLRIERGPVGKRVTARLALADPPAARA</sequence>
<keyword evidence="4" id="KW-1185">Reference proteome</keyword>
<dbReference type="RefSeq" id="WP_046581905.1">
    <property type="nucleotide sequence ID" value="NZ_LAVA02000046.1"/>
</dbReference>
<keyword evidence="1" id="KW-0808">Transferase</keyword>
<dbReference type="AlphaFoldDB" id="A0A1J4NUH7"/>
<dbReference type="EMBL" id="LAVA02000046">
    <property type="protein sequence ID" value="OIJ65995.1"/>
    <property type="molecule type" value="Genomic_DNA"/>
</dbReference>
<keyword evidence="1" id="KW-0418">Kinase</keyword>
<reference evidence="3" key="1">
    <citation type="submission" date="2016-10" db="EMBL/GenBank/DDBJ databases">
        <title>Genome sequence of Streptomyces mangrovisoli MUSC 149.</title>
        <authorList>
            <person name="Lee L.-H."/>
            <person name="Ser H.-L."/>
        </authorList>
    </citation>
    <scope>NUCLEOTIDE SEQUENCE [LARGE SCALE GENOMIC DNA]</scope>
    <source>
        <strain evidence="3">MUSC 149</strain>
    </source>
</reference>
<keyword evidence="3" id="KW-0547">Nucleotide-binding</keyword>
<dbReference type="GO" id="GO:0004674">
    <property type="term" value="F:protein serine/threonine kinase activity"/>
    <property type="evidence" value="ECO:0007669"/>
    <property type="project" value="UniProtKB-KW"/>
</dbReference>
<evidence type="ECO:0000259" key="2">
    <source>
        <dbReference type="Pfam" id="PF13581"/>
    </source>
</evidence>
<protein>
    <submittedName>
        <fullName evidence="3">ATP-binding protein</fullName>
    </submittedName>
</protein>